<feature type="region of interest" description="Disordered" evidence="1">
    <location>
        <begin position="255"/>
        <end position="276"/>
    </location>
</feature>
<protein>
    <submittedName>
        <fullName evidence="2">Uncharacterized protein</fullName>
    </submittedName>
</protein>
<proteinExistence type="predicted"/>
<keyword evidence="3" id="KW-1185">Reference proteome</keyword>
<dbReference type="EMBL" id="ARXX01000053">
    <property type="protein sequence ID" value="MBF5057646.1"/>
    <property type="molecule type" value="Genomic_DNA"/>
</dbReference>
<evidence type="ECO:0000313" key="3">
    <source>
        <dbReference type="Proteomes" id="UP000662703"/>
    </source>
</evidence>
<reference evidence="2 3" key="1">
    <citation type="submission" date="2012-09" db="EMBL/GenBank/DDBJ databases">
        <title>Genome Sequence of alkane-degrading Bacterium Alcanivorax sp. 521-1.</title>
        <authorList>
            <person name="Lai Q."/>
            <person name="Shao Z."/>
        </authorList>
    </citation>
    <scope>NUCLEOTIDE SEQUENCE [LARGE SCALE GENOMIC DNA]</scope>
    <source>
        <strain evidence="2 3">521-1</strain>
    </source>
</reference>
<evidence type="ECO:0000313" key="2">
    <source>
        <dbReference type="EMBL" id="MBF5057646.1"/>
    </source>
</evidence>
<feature type="non-terminal residue" evidence="2">
    <location>
        <position position="315"/>
    </location>
</feature>
<comment type="caution">
    <text evidence="2">The sequence shown here is derived from an EMBL/GenBank/DDBJ whole genome shotgun (WGS) entry which is preliminary data.</text>
</comment>
<evidence type="ECO:0000256" key="1">
    <source>
        <dbReference type="SAM" id="MobiDB-lite"/>
    </source>
</evidence>
<organism evidence="2 3">
    <name type="scientific">Alloalcanivorax profundimaris</name>
    <dbReference type="NCBI Taxonomy" id="2735259"/>
    <lineage>
        <taxon>Bacteria</taxon>
        <taxon>Pseudomonadati</taxon>
        <taxon>Pseudomonadota</taxon>
        <taxon>Gammaproteobacteria</taxon>
        <taxon>Oceanospirillales</taxon>
        <taxon>Alcanivoracaceae</taxon>
        <taxon>Alloalcanivorax</taxon>
    </lineage>
</organism>
<sequence length="315" mass="34511">MHEAWPTDLAWALPPDAGKPIEKLSLASARPRRLRAWLATLSLGEPMADPARGVLPLLRLLEELALLRVDARRRLALLEEVRPGVHQLAQALEADFLNQPLVPPARSRAAADHARALFEGLALGYQAVAVALLKERLGRPERQAAATALQRAAEALAQRLCLAWLLYTPVPEGLWRRLHRLHATAERHALQAVTVADPLLPGREGSVHLTYARLLLVASAQPNRLRPSALLALYRAAGHWARWLVLHGDRRQARFRVDPESDQGPRPVAGGDPPGQLYFDPRPLAEALAGDGAASPLGDILLNQLRAVWLAAPDR</sequence>
<dbReference type="Proteomes" id="UP000662703">
    <property type="component" value="Unassembled WGS sequence"/>
</dbReference>
<name>A0ABS0AU30_9GAMM</name>
<accession>A0ABS0AU30</accession>
<gene>
    <name evidence="2" type="ORF">Y5W_02940</name>
</gene>